<dbReference type="AlphaFoldDB" id="A0A645H5U9"/>
<protein>
    <submittedName>
        <fullName evidence="1">Uncharacterized protein</fullName>
    </submittedName>
</protein>
<reference evidence="1" key="1">
    <citation type="submission" date="2019-08" db="EMBL/GenBank/DDBJ databases">
        <authorList>
            <person name="Kucharzyk K."/>
            <person name="Murdoch R.W."/>
            <person name="Higgins S."/>
            <person name="Loffler F."/>
        </authorList>
    </citation>
    <scope>NUCLEOTIDE SEQUENCE</scope>
</reference>
<accession>A0A645H5U9</accession>
<evidence type="ECO:0000313" key="1">
    <source>
        <dbReference type="EMBL" id="MPN34378.1"/>
    </source>
</evidence>
<proteinExistence type="predicted"/>
<sequence length="48" mass="5286">MGVGKRSGEKITLKHSDVQFSGNVADYLYPVISFYAKHCPEDLAAARD</sequence>
<dbReference type="EMBL" id="VSSQ01087379">
    <property type="protein sequence ID" value="MPN34378.1"/>
    <property type="molecule type" value="Genomic_DNA"/>
</dbReference>
<gene>
    <name evidence="1" type="ORF">SDC9_181871</name>
</gene>
<comment type="caution">
    <text evidence="1">The sequence shown here is derived from an EMBL/GenBank/DDBJ whole genome shotgun (WGS) entry which is preliminary data.</text>
</comment>
<organism evidence="1">
    <name type="scientific">bioreactor metagenome</name>
    <dbReference type="NCBI Taxonomy" id="1076179"/>
    <lineage>
        <taxon>unclassified sequences</taxon>
        <taxon>metagenomes</taxon>
        <taxon>ecological metagenomes</taxon>
    </lineage>
</organism>
<name>A0A645H5U9_9ZZZZ</name>